<evidence type="ECO:0000313" key="2">
    <source>
        <dbReference type="EMBL" id="RBP70265.1"/>
    </source>
</evidence>
<organism evidence="2 3">
    <name type="scientific">Brevibacterium celere</name>
    <dbReference type="NCBI Taxonomy" id="225845"/>
    <lineage>
        <taxon>Bacteria</taxon>
        <taxon>Bacillati</taxon>
        <taxon>Actinomycetota</taxon>
        <taxon>Actinomycetes</taxon>
        <taxon>Micrococcales</taxon>
        <taxon>Brevibacteriaceae</taxon>
        <taxon>Brevibacterium</taxon>
    </lineage>
</organism>
<dbReference type="EMBL" id="QNSB01000009">
    <property type="protein sequence ID" value="RBP70265.1"/>
    <property type="molecule type" value="Genomic_DNA"/>
</dbReference>
<dbReference type="InterPro" id="IPR035472">
    <property type="entry name" value="RpiR-like_SIS"/>
</dbReference>
<dbReference type="GO" id="GO:1901135">
    <property type="term" value="P:carbohydrate derivative metabolic process"/>
    <property type="evidence" value="ECO:0007669"/>
    <property type="project" value="InterPro"/>
</dbReference>
<dbReference type="Gene3D" id="1.10.10.10">
    <property type="entry name" value="Winged helix-like DNA-binding domain superfamily/Winged helix DNA-binding domain"/>
    <property type="match status" value="1"/>
</dbReference>
<dbReference type="GO" id="GO:0097367">
    <property type="term" value="F:carbohydrate derivative binding"/>
    <property type="evidence" value="ECO:0007669"/>
    <property type="project" value="InterPro"/>
</dbReference>
<dbReference type="GO" id="GO:0003677">
    <property type="term" value="F:DNA binding"/>
    <property type="evidence" value="ECO:0007669"/>
    <property type="project" value="InterPro"/>
</dbReference>
<dbReference type="Gene3D" id="3.40.50.10490">
    <property type="entry name" value="Glucose-6-phosphate isomerase like protein, domain 1"/>
    <property type="match status" value="1"/>
</dbReference>
<dbReference type="InterPro" id="IPR047640">
    <property type="entry name" value="RpiR-like"/>
</dbReference>
<dbReference type="InterPro" id="IPR009057">
    <property type="entry name" value="Homeodomain-like_sf"/>
</dbReference>
<dbReference type="GO" id="GO:0003700">
    <property type="term" value="F:DNA-binding transcription factor activity"/>
    <property type="evidence" value="ECO:0007669"/>
    <property type="project" value="InterPro"/>
</dbReference>
<dbReference type="CDD" id="cd05013">
    <property type="entry name" value="SIS_RpiR"/>
    <property type="match status" value="1"/>
</dbReference>
<protein>
    <submittedName>
        <fullName evidence="2">RpiR family transcriptional regulator</fullName>
    </submittedName>
</protein>
<accession>A0A366IIH1</accession>
<dbReference type="Pfam" id="PF01418">
    <property type="entry name" value="HTH_6"/>
    <property type="match status" value="1"/>
</dbReference>
<comment type="caution">
    <text evidence="2">The sequence shown here is derived from an EMBL/GenBank/DDBJ whole genome shotgun (WGS) entry which is preliminary data.</text>
</comment>
<evidence type="ECO:0000259" key="1">
    <source>
        <dbReference type="PROSITE" id="PS51071"/>
    </source>
</evidence>
<dbReference type="PANTHER" id="PTHR30514:SF18">
    <property type="entry name" value="RPIR-FAMILY TRANSCRIPTIONAL REGULATOR"/>
    <property type="match status" value="1"/>
</dbReference>
<dbReference type="InterPro" id="IPR046348">
    <property type="entry name" value="SIS_dom_sf"/>
</dbReference>
<feature type="domain" description="HTH rpiR-type" evidence="1">
    <location>
        <begin position="4"/>
        <end position="80"/>
    </location>
</feature>
<dbReference type="PANTHER" id="PTHR30514">
    <property type="entry name" value="GLUCOKINASE"/>
    <property type="match status" value="1"/>
</dbReference>
<dbReference type="PROSITE" id="PS51071">
    <property type="entry name" value="HTH_RPIR"/>
    <property type="match status" value="1"/>
</dbReference>
<dbReference type="InterPro" id="IPR036388">
    <property type="entry name" value="WH-like_DNA-bd_sf"/>
</dbReference>
<dbReference type="SUPFAM" id="SSF46689">
    <property type="entry name" value="Homeodomain-like"/>
    <property type="match status" value="1"/>
</dbReference>
<dbReference type="SUPFAM" id="SSF53697">
    <property type="entry name" value="SIS domain"/>
    <property type="match status" value="1"/>
</dbReference>
<dbReference type="AlphaFoldDB" id="A0A366IIH1"/>
<reference evidence="2 3" key="1">
    <citation type="submission" date="2018-06" db="EMBL/GenBank/DDBJ databases">
        <title>Freshwater and sediment microbial communities from various areas in North America, analyzing microbe dynamics in response to fracking.</title>
        <authorList>
            <person name="Lamendella R."/>
        </authorList>
    </citation>
    <scope>NUCLEOTIDE SEQUENCE [LARGE SCALE GENOMIC DNA]</scope>
    <source>
        <strain evidence="2 3">3b_TX</strain>
    </source>
</reference>
<dbReference type="Proteomes" id="UP000253509">
    <property type="component" value="Unassembled WGS sequence"/>
</dbReference>
<proteinExistence type="predicted"/>
<dbReference type="InterPro" id="IPR000281">
    <property type="entry name" value="HTH_RpiR"/>
</dbReference>
<dbReference type="RefSeq" id="WP_147233359.1">
    <property type="nucleotide sequence ID" value="NZ_QNSB01000009.1"/>
</dbReference>
<name>A0A366IIH1_9MICO</name>
<sequence>MSIVATWIETMTADRRLSRGTRAVLKAIADDPERASYCSAGQLAETADVNVATVTRAAQAVGFSGWPDLSTEVRNRYLSSLDARKHFERNSQLQVNQGLSSLFKDLELMQLLSESLSQQSIERIATDIAASRATKVLATGSYTAPGAVLAHNAQGLGYNVSLCTGSATSMINEVRLLEPGDCLVTFSIWKTSSTIDQLCEIAKERGIKLVVIADQRSHLAQIADELILVPSEGAGPMASVTCAISVVQCIVSGLAAIDPERTARMLEDLQELWSRTSAVVTE</sequence>
<gene>
    <name evidence="2" type="ORF">DFO65_10936</name>
</gene>
<keyword evidence="3" id="KW-1185">Reference proteome</keyword>
<evidence type="ECO:0000313" key="3">
    <source>
        <dbReference type="Proteomes" id="UP000253509"/>
    </source>
</evidence>